<evidence type="ECO:0000256" key="1">
    <source>
        <dbReference type="ARBA" id="ARBA00004571"/>
    </source>
</evidence>
<dbReference type="PANTHER" id="PTHR32552:SF81">
    <property type="entry name" value="TONB-DEPENDENT OUTER MEMBRANE RECEPTOR"/>
    <property type="match status" value="1"/>
</dbReference>
<dbReference type="PROSITE" id="PS52016">
    <property type="entry name" value="TONB_DEPENDENT_REC_3"/>
    <property type="match status" value="1"/>
</dbReference>
<evidence type="ECO:0000256" key="7">
    <source>
        <dbReference type="ARBA" id="ARBA00023065"/>
    </source>
</evidence>
<feature type="domain" description="TonB-dependent receptor-like beta-barrel" evidence="14">
    <location>
        <begin position="271"/>
        <end position="766"/>
    </location>
</feature>
<comment type="subcellular location">
    <subcellularLocation>
        <location evidence="1 11">Cell outer membrane</location>
        <topology evidence="1 11">Multi-pass membrane protein</topology>
    </subcellularLocation>
</comment>
<dbReference type="InterPro" id="IPR012910">
    <property type="entry name" value="Plug_dom"/>
</dbReference>
<name>A0ABP3KE62_9SPHN</name>
<comment type="similarity">
    <text evidence="11 12">Belongs to the TonB-dependent receptor family.</text>
</comment>
<gene>
    <name evidence="16" type="ORF">GCM10009096_19180</name>
</gene>
<evidence type="ECO:0000256" key="2">
    <source>
        <dbReference type="ARBA" id="ARBA00022448"/>
    </source>
</evidence>
<accession>A0ABP3KE62</accession>
<keyword evidence="5 11" id="KW-0812">Transmembrane</keyword>
<feature type="domain" description="TonB-dependent receptor plug" evidence="15">
    <location>
        <begin position="45"/>
        <end position="154"/>
    </location>
</feature>
<evidence type="ECO:0000256" key="8">
    <source>
        <dbReference type="ARBA" id="ARBA00023077"/>
    </source>
</evidence>
<evidence type="ECO:0000259" key="15">
    <source>
        <dbReference type="Pfam" id="PF07715"/>
    </source>
</evidence>
<evidence type="ECO:0000256" key="6">
    <source>
        <dbReference type="ARBA" id="ARBA00023004"/>
    </source>
</evidence>
<keyword evidence="3 11" id="KW-1134">Transmembrane beta strand</keyword>
<keyword evidence="8 12" id="KW-0798">TonB box</keyword>
<feature type="signal peptide" evidence="13">
    <location>
        <begin position="1"/>
        <end position="21"/>
    </location>
</feature>
<reference evidence="17" key="1">
    <citation type="journal article" date="2019" name="Int. J. Syst. Evol. Microbiol.">
        <title>The Global Catalogue of Microorganisms (GCM) 10K type strain sequencing project: providing services to taxonomists for standard genome sequencing and annotation.</title>
        <authorList>
            <consortium name="The Broad Institute Genomics Platform"/>
            <consortium name="The Broad Institute Genome Sequencing Center for Infectious Disease"/>
            <person name="Wu L."/>
            <person name="Ma J."/>
        </authorList>
    </citation>
    <scope>NUCLEOTIDE SEQUENCE [LARGE SCALE GENOMIC DNA]</scope>
    <source>
        <strain evidence="17">JCM 14162</strain>
    </source>
</reference>
<feature type="chain" id="PRO_5045042281" evidence="13">
    <location>
        <begin position="22"/>
        <end position="812"/>
    </location>
</feature>
<evidence type="ECO:0000256" key="4">
    <source>
        <dbReference type="ARBA" id="ARBA00022496"/>
    </source>
</evidence>
<comment type="caution">
    <text evidence="16">The sequence shown here is derived from an EMBL/GenBank/DDBJ whole genome shotgun (WGS) entry which is preliminary data.</text>
</comment>
<dbReference type="Proteomes" id="UP001500713">
    <property type="component" value="Unassembled WGS sequence"/>
</dbReference>
<keyword evidence="17" id="KW-1185">Reference proteome</keyword>
<proteinExistence type="inferred from homology"/>
<dbReference type="PANTHER" id="PTHR32552">
    <property type="entry name" value="FERRICHROME IRON RECEPTOR-RELATED"/>
    <property type="match status" value="1"/>
</dbReference>
<keyword evidence="13" id="KW-0732">Signal</keyword>
<keyword evidence="4" id="KW-0410">Iron transport</keyword>
<evidence type="ECO:0000256" key="10">
    <source>
        <dbReference type="ARBA" id="ARBA00023237"/>
    </source>
</evidence>
<dbReference type="Pfam" id="PF00593">
    <property type="entry name" value="TonB_dep_Rec_b-barrel"/>
    <property type="match status" value="1"/>
</dbReference>
<dbReference type="InterPro" id="IPR000531">
    <property type="entry name" value="Beta-barrel_TonB"/>
</dbReference>
<keyword evidence="7" id="KW-0406">Ion transport</keyword>
<dbReference type="Pfam" id="PF07715">
    <property type="entry name" value="Plug"/>
    <property type="match status" value="1"/>
</dbReference>
<evidence type="ECO:0000256" key="11">
    <source>
        <dbReference type="PROSITE-ProRule" id="PRU01360"/>
    </source>
</evidence>
<evidence type="ECO:0000259" key="14">
    <source>
        <dbReference type="Pfam" id="PF00593"/>
    </source>
</evidence>
<dbReference type="CDD" id="cd01347">
    <property type="entry name" value="ligand_gated_channel"/>
    <property type="match status" value="1"/>
</dbReference>
<protein>
    <submittedName>
        <fullName evidence="16">TonB-dependent receptor</fullName>
    </submittedName>
</protein>
<dbReference type="Gene3D" id="2.40.170.20">
    <property type="entry name" value="TonB-dependent receptor, beta-barrel domain"/>
    <property type="match status" value="1"/>
</dbReference>
<keyword evidence="9 11" id="KW-0472">Membrane</keyword>
<dbReference type="EMBL" id="BAAAEM010000002">
    <property type="protein sequence ID" value="GAA0477451.1"/>
    <property type="molecule type" value="Genomic_DNA"/>
</dbReference>
<dbReference type="InterPro" id="IPR036942">
    <property type="entry name" value="Beta-barrel_TonB_sf"/>
</dbReference>
<evidence type="ECO:0000313" key="17">
    <source>
        <dbReference type="Proteomes" id="UP001500713"/>
    </source>
</evidence>
<dbReference type="InterPro" id="IPR039426">
    <property type="entry name" value="TonB-dep_rcpt-like"/>
</dbReference>
<evidence type="ECO:0000313" key="16">
    <source>
        <dbReference type="EMBL" id="GAA0477451.1"/>
    </source>
</evidence>
<evidence type="ECO:0000256" key="12">
    <source>
        <dbReference type="RuleBase" id="RU003357"/>
    </source>
</evidence>
<evidence type="ECO:0000256" key="3">
    <source>
        <dbReference type="ARBA" id="ARBA00022452"/>
    </source>
</evidence>
<evidence type="ECO:0000256" key="9">
    <source>
        <dbReference type="ARBA" id="ARBA00023136"/>
    </source>
</evidence>
<evidence type="ECO:0000256" key="5">
    <source>
        <dbReference type="ARBA" id="ARBA00022692"/>
    </source>
</evidence>
<evidence type="ECO:0000256" key="13">
    <source>
        <dbReference type="SAM" id="SignalP"/>
    </source>
</evidence>
<organism evidence="16 17">
    <name type="scientific">Parasphingorhabdus litoris</name>
    <dbReference type="NCBI Taxonomy" id="394733"/>
    <lineage>
        <taxon>Bacteria</taxon>
        <taxon>Pseudomonadati</taxon>
        <taxon>Pseudomonadota</taxon>
        <taxon>Alphaproteobacteria</taxon>
        <taxon>Sphingomonadales</taxon>
        <taxon>Sphingomonadaceae</taxon>
        <taxon>Parasphingorhabdus</taxon>
    </lineage>
</organism>
<keyword evidence="2 11" id="KW-0813">Transport</keyword>
<keyword evidence="16" id="KW-0675">Receptor</keyword>
<keyword evidence="6" id="KW-0408">Iron</keyword>
<sequence>MTASLLTLPIGTAIVAAPAFAQEVSAEEDDSNVIIVTATRRAESVQDIPINIAAVGGDQIEEQGFDDISELVAFVPGINVADQGGRDGNRIVVRGLNADPIASAFGQEDGGGSVATYVGDIPLFVDLRLNDLQRVEVLLGPQGTLYGAGTLGGAIRYIPNKPDFSGVQFEARADAYTYKEGDGISSDVGFTFNLPFSDNFAIRGSFDYLNDQGFIDYPFVVREPGVSNPDPDFNNAAEREANFDPIEDANTEEILGGRIAARWQPIDAIDATLTYYFQLSEYGGRNTSSFRTTTIPSGRYEFGGRVAEPNERDTQLLALEVTADLGFAELTSATGYATVKENGQRDQTDLLISLEYSYETFPTFTAFTFEDEETEVFNQELRLVSKGDSPLSWIVGAFYNKNKYNALSSEFTPGYGALVGARPDLNDLEYFEADRTRLEEFAVFGEIGYNITDAWSVTVGGRYYDYSLDTANSTDFPLFAGPEFNPYPLSDIENQLTLTPNQSRNGELFKINTAYKFGDGNTVYATFSQGFRVGETNGGQPCPDMFMPGGQGLCLLGPGQQFSPDPNDIFPGNERFFEPDTVNSYEIGAKTTWLNGDLILNGALFFIDWKDPQIAATSINAGTSITVNGVSAESKGFELSGSWRVTDNFRLSGNFSYTDAKLTADVPGLVQTIQPPGFGTSLEAGQDGDRLPGSPKTQYSIFGEYRLPLNNGADIIFNGSYAWQGNVLTVIGGRGGSFTLPSYGRADIALGYQAERWSITAYANNLFNDFSESSASNTPLNNQMILTHNVRRFRTNVLPPRSIGLRAKFKFQ</sequence>
<dbReference type="SUPFAM" id="SSF56935">
    <property type="entry name" value="Porins"/>
    <property type="match status" value="1"/>
</dbReference>
<keyword evidence="10 11" id="KW-0998">Cell outer membrane</keyword>